<protein>
    <submittedName>
        <fullName evidence="2">Zinc-binding dehydrogenase family protein</fullName>
    </submittedName>
</protein>
<reference evidence="2 3" key="1">
    <citation type="journal article" date="2012" name="J. Bacteriol.">
        <title>Complete Genome Sequence of the Beer Spoilage Organism Pediococcus claussenii ATCC BAA-344T.</title>
        <authorList>
            <person name="Pittet V."/>
            <person name="Abegunde T."/>
            <person name="Marfleet T."/>
            <person name="Haakensen M."/>
            <person name="Morrow K."/>
            <person name="Jayaprakash T."/>
            <person name="Schroeder K."/>
            <person name="Trost B."/>
            <person name="Byrns S."/>
            <person name="Bergsveinson J."/>
            <person name="Kusalik A."/>
            <person name="Ziola B."/>
        </authorList>
    </citation>
    <scope>NUCLEOTIDE SEQUENCE [LARGE SCALE GENOMIC DNA]</scope>
    <source>
        <strain evidence="2 3">ATCC BAA-344</strain>
    </source>
</reference>
<dbReference type="HOGENOM" id="CLU_026673_7_0_9"/>
<evidence type="ECO:0000313" key="3">
    <source>
        <dbReference type="Proteomes" id="UP000005444"/>
    </source>
</evidence>
<gene>
    <name evidence="2" type="ordered locus">PECL_68</name>
</gene>
<dbReference type="PATRIC" id="fig|701521.8.peg.59"/>
<sequence>MKAVVVHDFNEGPKFEMGYSEPVTKLDEVLINVVGASLSNRARSSATGQHYTSTGKLPMIPGVDGVGILPNGKKVYFVANGSFAEQVAVEKGHWVEIPKRVDGLKVAGLMNPALSSWMALKYRADFKRNQKIMILGATGNAGSVAIQVAKRLGASDIIAVGRGEKRLENLRSLGATRWVDLEGDKEIVKKNLADAGKDVDIILDYLWGDVTAEAMWSIIPHRSSDEQDLKWVSIGTAAGQTAPLPGAAFRAVRLQLIGSGQGSVDIQDILKSFKEIIRSEKENPFDFAVEEVPLSSFEEGWNKKGGKRIVFNTSK</sequence>
<accession>G8PED5</accession>
<dbReference type="InterPro" id="IPR051397">
    <property type="entry name" value="Zn-ADH-like_protein"/>
</dbReference>
<dbReference type="SUPFAM" id="SSF50129">
    <property type="entry name" value="GroES-like"/>
    <property type="match status" value="1"/>
</dbReference>
<dbReference type="InterPro" id="IPR013149">
    <property type="entry name" value="ADH-like_C"/>
</dbReference>
<dbReference type="PANTHER" id="PTHR43677">
    <property type="entry name" value="SHORT-CHAIN DEHYDROGENASE/REDUCTASE"/>
    <property type="match status" value="1"/>
</dbReference>
<organism evidence="2 3">
    <name type="scientific">Pediococcus claussenii (strain ATCC BAA-344 / DSM 14800 / JCM 18046 / KCTC 3811 / LMG 21948 / P06)</name>
    <dbReference type="NCBI Taxonomy" id="701521"/>
    <lineage>
        <taxon>Bacteria</taxon>
        <taxon>Bacillati</taxon>
        <taxon>Bacillota</taxon>
        <taxon>Bacilli</taxon>
        <taxon>Lactobacillales</taxon>
        <taxon>Lactobacillaceae</taxon>
        <taxon>Pediococcus</taxon>
    </lineage>
</organism>
<evidence type="ECO:0000259" key="1">
    <source>
        <dbReference type="SMART" id="SM00829"/>
    </source>
</evidence>
<dbReference type="RefSeq" id="WP_014214594.1">
    <property type="nucleotide sequence ID" value="NC_016605.1"/>
</dbReference>
<dbReference type="GO" id="GO:0016491">
    <property type="term" value="F:oxidoreductase activity"/>
    <property type="evidence" value="ECO:0007669"/>
    <property type="project" value="InterPro"/>
</dbReference>
<dbReference type="KEGG" id="pce:PECL_68"/>
<dbReference type="Pfam" id="PF00107">
    <property type="entry name" value="ADH_zinc_N"/>
    <property type="match status" value="1"/>
</dbReference>
<dbReference type="Proteomes" id="UP000005444">
    <property type="component" value="Chromosome"/>
</dbReference>
<name>G8PED5_PEDCP</name>
<dbReference type="AlphaFoldDB" id="G8PED5"/>
<dbReference type="PANTHER" id="PTHR43677:SF11">
    <property type="entry name" value="ZINC-CONTAINING ALCOHOL DEHYDROGENASE"/>
    <property type="match status" value="1"/>
</dbReference>
<feature type="domain" description="Enoyl reductase (ER)" evidence="1">
    <location>
        <begin position="8"/>
        <end position="310"/>
    </location>
</feature>
<dbReference type="InterPro" id="IPR036291">
    <property type="entry name" value="NAD(P)-bd_dom_sf"/>
</dbReference>
<dbReference type="eggNOG" id="COG0604">
    <property type="taxonomic scope" value="Bacteria"/>
</dbReference>
<dbReference type="Gene3D" id="3.90.180.10">
    <property type="entry name" value="Medium-chain alcohol dehydrogenases, catalytic domain"/>
    <property type="match status" value="1"/>
</dbReference>
<proteinExistence type="predicted"/>
<dbReference type="STRING" id="701521.PECL_68"/>
<evidence type="ECO:0000313" key="2">
    <source>
        <dbReference type="EMBL" id="AEV94396.1"/>
    </source>
</evidence>
<dbReference type="SMART" id="SM00829">
    <property type="entry name" value="PKS_ER"/>
    <property type="match status" value="1"/>
</dbReference>
<dbReference type="InterPro" id="IPR020843">
    <property type="entry name" value="ER"/>
</dbReference>
<dbReference type="EMBL" id="CP003137">
    <property type="protein sequence ID" value="AEV94396.1"/>
    <property type="molecule type" value="Genomic_DNA"/>
</dbReference>
<keyword evidence="3" id="KW-1185">Reference proteome</keyword>
<dbReference type="SUPFAM" id="SSF51735">
    <property type="entry name" value="NAD(P)-binding Rossmann-fold domains"/>
    <property type="match status" value="1"/>
</dbReference>
<dbReference type="InterPro" id="IPR011032">
    <property type="entry name" value="GroES-like_sf"/>
</dbReference>